<dbReference type="PANTHER" id="PTHR24078:SF519">
    <property type="entry name" value="DNAJ HOMOLOG SUBFAMILY B MEMBER 13"/>
    <property type="match status" value="1"/>
</dbReference>
<keyword evidence="3" id="KW-1185">Reference proteome</keyword>
<dbReference type="AlphaFoldDB" id="A0A3L8SLC1"/>
<reference evidence="2 3" key="1">
    <citation type="journal article" date="2018" name="Proc. R. Soc. B">
        <title>A non-coding region near Follistatin controls head colour polymorphism in the Gouldian finch.</title>
        <authorList>
            <person name="Toomey M.B."/>
            <person name="Marques C.I."/>
            <person name="Andrade P."/>
            <person name="Araujo P.M."/>
            <person name="Sabatino S."/>
            <person name="Gazda M.A."/>
            <person name="Afonso S."/>
            <person name="Lopes R.J."/>
            <person name="Corbo J.C."/>
            <person name="Carneiro M."/>
        </authorList>
    </citation>
    <scope>NUCLEOTIDE SEQUENCE [LARGE SCALE GENOMIC DNA]</scope>
    <source>
        <strain evidence="2">Red01</strain>
        <tissue evidence="2">Muscle</tissue>
    </source>
</reference>
<gene>
    <name evidence="2" type="ORF">DV515_00006657</name>
</gene>
<evidence type="ECO:0000313" key="3">
    <source>
        <dbReference type="Proteomes" id="UP000276834"/>
    </source>
</evidence>
<organism evidence="2 3">
    <name type="scientific">Chloebia gouldiae</name>
    <name type="common">Gouldian finch</name>
    <name type="synonym">Erythrura gouldiae</name>
    <dbReference type="NCBI Taxonomy" id="44316"/>
    <lineage>
        <taxon>Eukaryota</taxon>
        <taxon>Metazoa</taxon>
        <taxon>Chordata</taxon>
        <taxon>Craniata</taxon>
        <taxon>Vertebrata</taxon>
        <taxon>Euteleostomi</taxon>
        <taxon>Archelosauria</taxon>
        <taxon>Archosauria</taxon>
        <taxon>Dinosauria</taxon>
        <taxon>Saurischia</taxon>
        <taxon>Theropoda</taxon>
        <taxon>Coelurosauria</taxon>
        <taxon>Aves</taxon>
        <taxon>Neognathae</taxon>
        <taxon>Neoaves</taxon>
        <taxon>Telluraves</taxon>
        <taxon>Australaves</taxon>
        <taxon>Passeriformes</taxon>
        <taxon>Passeroidea</taxon>
        <taxon>Passeridae</taxon>
        <taxon>Chloebia</taxon>
    </lineage>
</organism>
<evidence type="ECO:0000313" key="2">
    <source>
        <dbReference type="EMBL" id="RLW03272.1"/>
    </source>
</evidence>
<dbReference type="Gene3D" id="2.60.260.20">
    <property type="entry name" value="Urease metallochaperone UreE, N-terminal domain"/>
    <property type="match status" value="1"/>
</dbReference>
<dbReference type="GO" id="GO:0051082">
    <property type="term" value="F:unfolded protein binding"/>
    <property type="evidence" value="ECO:0007669"/>
    <property type="project" value="InterPro"/>
</dbReference>
<dbReference type="SUPFAM" id="SSF49493">
    <property type="entry name" value="HSP40/DnaJ peptide-binding domain"/>
    <property type="match status" value="1"/>
</dbReference>
<dbReference type="PANTHER" id="PTHR24078">
    <property type="entry name" value="DNAJ HOMOLOG SUBFAMILY C MEMBER"/>
    <property type="match status" value="1"/>
</dbReference>
<dbReference type="OrthoDB" id="550424at2759"/>
<accession>A0A3L8SLC1</accession>
<dbReference type="InterPro" id="IPR008971">
    <property type="entry name" value="HSP40/DnaJ_pept-bd"/>
</dbReference>
<evidence type="ECO:0000256" key="1">
    <source>
        <dbReference type="ARBA" id="ARBA00023186"/>
    </source>
</evidence>
<dbReference type="EMBL" id="QUSF01000016">
    <property type="protein sequence ID" value="RLW03272.1"/>
    <property type="molecule type" value="Genomic_DNA"/>
</dbReference>
<comment type="caution">
    <text evidence="2">The sequence shown here is derived from an EMBL/GenBank/DDBJ whole genome shotgun (WGS) entry which is preliminary data.</text>
</comment>
<dbReference type="InterPro" id="IPR051339">
    <property type="entry name" value="DnaJ_subfamily_B"/>
</dbReference>
<name>A0A3L8SLC1_CHLGU</name>
<dbReference type="GO" id="GO:0006457">
    <property type="term" value="P:protein folding"/>
    <property type="evidence" value="ECO:0007669"/>
    <property type="project" value="InterPro"/>
</dbReference>
<proteinExistence type="predicted"/>
<protein>
    <submittedName>
        <fullName evidence="2">Uncharacterized protein</fullName>
    </submittedName>
</protein>
<sequence>MASHSSSQPLPLLSSPRYYKMVPGEGMPLSQDPQRKGDLYIYFDILFPKRLSPEVKTLLQSILQP</sequence>
<dbReference type="GO" id="GO:0051087">
    <property type="term" value="F:protein-folding chaperone binding"/>
    <property type="evidence" value="ECO:0007669"/>
    <property type="project" value="TreeGrafter"/>
</dbReference>
<dbReference type="GO" id="GO:0005829">
    <property type="term" value="C:cytosol"/>
    <property type="evidence" value="ECO:0007669"/>
    <property type="project" value="TreeGrafter"/>
</dbReference>
<dbReference type="Proteomes" id="UP000276834">
    <property type="component" value="Unassembled WGS sequence"/>
</dbReference>
<keyword evidence="1" id="KW-0143">Chaperone</keyword>